<evidence type="ECO:0000313" key="12">
    <source>
        <dbReference type="EMBL" id="MYG38318.1"/>
    </source>
</evidence>
<feature type="domain" description="DAC" evidence="11">
    <location>
        <begin position="80"/>
        <end position="242"/>
    </location>
</feature>
<protein>
    <recommendedName>
        <fullName evidence="10">Diadenylate cyclase</fullName>
        <shortName evidence="10">DAC</shortName>
        <ecNumber evidence="10">2.7.7.85</ecNumber>
    </recommendedName>
    <alternativeName>
        <fullName evidence="10">Cyclic-di-AMP synthase</fullName>
        <shortName evidence="10">c-di-AMP synthase</shortName>
    </alternativeName>
</protein>
<dbReference type="Gene3D" id="3.40.1700.10">
    <property type="entry name" value="DNA integrity scanning protein, DisA, N-terminal domain"/>
    <property type="match status" value="1"/>
</dbReference>
<dbReference type="InterPro" id="IPR050338">
    <property type="entry name" value="DisA"/>
</dbReference>
<evidence type="ECO:0000256" key="3">
    <source>
        <dbReference type="ARBA" id="ARBA00022679"/>
    </source>
</evidence>
<dbReference type="PROSITE" id="PS51794">
    <property type="entry name" value="DAC"/>
    <property type="match status" value="1"/>
</dbReference>
<keyword evidence="5 10" id="KW-0548">Nucleotidyltransferase</keyword>
<dbReference type="InterPro" id="IPR034701">
    <property type="entry name" value="CdaA"/>
</dbReference>
<evidence type="ECO:0000256" key="10">
    <source>
        <dbReference type="HAMAP-Rule" id="MF_01499"/>
    </source>
</evidence>
<reference evidence="12" key="1">
    <citation type="submission" date="2019-09" db="EMBL/GenBank/DDBJ databases">
        <title>Characterisation of the sponge microbiome using genome-centric metagenomics.</title>
        <authorList>
            <person name="Engelberts J.P."/>
            <person name="Robbins S.J."/>
            <person name="De Goeij J.M."/>
            <person name="Aranda M."/>
            <person name="Bell S.C."/>
            <person name="Webster N.S."/>
        </authorList>
    </citation>
    <scope>NUCLEOTIDE SEQUENCE</scope>
    <source>
        <strain evidence="12">SB0676_bin_10</strain>
    </source>
</reference>
<evidence type="ECO:0000256" key="9">
    <source>
        <dbReference type="ARBA" id="ARBA00023136"/>
    </source>
</evidence>
<proteinExistence type="inferred from homology"/>
<comment type="function">
    <text evidence="10">Catalyzes the condensation of 2 ATP molecules into cyclic di-AMP (c-di-AMP), a second messenger used to regulate differing processes in different bacteria.</text>
</comment>
<comment type="caution">
    <text evidence="12">The sequence shown here is derived from an EMBL/GenBank/DDBJ whole genome shotgun (WGS) entry which is preliminary data.</text>
</comment>
<name>A0A6B1F7I1_9SYNE</name>
<comment type="subunit">
    <text evidence="10">Probably a homodimer.</text>
</comment>
<accession>A0A6B1F7I1</accession>
<dbReference type="GO" id="GO:0106408">
    <property type="term" value="F:diadenylate cyclase activity"/>
    <property type="evidence" value="ECO:0007669"/>
    <property type="project" value="UniProtKB-EC"/>
</dbReference>
<evidence type="ECO:0000256" key="6">
    <source>
        <dbReference type="ARBA" id="ARBA00022741"/>
    </source>
</evidence>
<keyword evidence="7 10" id="KW-0067">ATP-binding</keyword>
<keyword evidence="2 10" id="KW-1003">Cell membrane</keyword>
<comment type="catalytic activity">
    <reaction evidence="1 10">
        <text>2 ATP = 3',3'-c-di-AMP + 2 diphosphate</text>
        <dbReference type="Rhea" id="RHEA:35655"/>
        <dbReference type="ChEBI" id="CHEBI:30616"/>
        <dbReference type="ChEBI" id="CHEBI:33019"/>
        <dbReference type="ChEBI" id="CHEBI:71500"/>
        <dbReference type="EC" id="2.7.7.85"/>
    </reaction>
</comment>
<keyword evidence="9 10" id="KW-0472">Membrane</keyword>
<feature type="transmembrane region" description="Helical" evidence="10">
    <location>
        <begin position="6"/>
        <end position="23"/>
    </location>
</feature>
<sequence>MVSLLLLALDILLACLLAFLVLNRTRGRGIRTQSLIRGYLLLVIVGRLMQQWWLPALAFTDRLIQAMVFVCGLALAFLLQSDLRRLLDLLGSGRWGQLLGRDRKSFHNRDAVNVIGEAAGRMSQSRRGALILVDLGSDLQDDDFLTPGVPMDAILSIDLLLNIFSGNSPLHDGAVLVRGERIVSAGVILPLARQRASRFGTRHLAAVGITERFDRCLCVVVSEETGTISLAQQGHLERPITSSHLKELLRTAMESMAWDPVESPAARRPRNAS</sequence>
<evidence type="ECO:0000259" key="11">
    <source>
        <dbReference type="PROSITE" id="PS51794"/>
    </source>
</evidence>
<feature type="transmembrane region" description="Helical" evidence="10">
    <location>
        <begin position="35"/>
        <end position="53"/>
    </location>
</feature>
<evidence type="ECO:0000256" key="8">
    <source>
        <dbReference type="ARBA" id="ARBA00022989"/>
    </source>
</evidence>
<dbReference type="PIRSF" id="PIRSF004793">
    <property type="entry name" value="UCP004793"/>
    <property type="match status" value="1"/>
</dbReference>
<dbReference type="InterPro" id="IPR014046">
    <property type="entry name" value="C-di-AMP_synthase"/>
</dbReference>
<keyword evidence="6 10" id="KW-0547">Nucleotide-binding</keyword>
<dbReference type="InterPro" id="IPR003390">
    <property type="entry name" value="DNA_integrity_scan_DisA_N"/>
</dbReference>
<dbReference type="Pfam" id="PF02457">
    <property type="entry name" value="DAC"/>
    <property type="match status" value="1"/>
</dbReference>
<feature type="transmembrane region" description="Helical" evidence="10">
    <location>
        <begin position="59"/>
        <end position="79"/>
    </location>
</feature>
<keyword evidence="3 10" id="KW-0808">Transferase</keyword>
<organism evidence="12">
    <name type="scientific">Synechococcus sp. SB0676_bin_10</name>
    <dbReference type="NCBI Taxonomy" id="2604869"/>
    <lineage>
        <taxon>Bacteria</taxon>
        <taxon>Bacillati</taxon>
        <taxon>Cyanobacteriota</taxon>
        <taxon>Cyanophyceae</taxon>
        <taxon>Synechococcales</taxon>
        <taxon>Synechococcaceae</taxon>
        <taxon>Synechococcus</taxon>
    </lineage>
</organism>
<dbReference type="PANTHER" id="PTHR34185">
    <property type="entry name" value="DIADENYLATE CYCLASE"/>
    <property type="match status" value="1"/>
</dbReference>
<keyword evidence="4 10" id="KW-0812">Transmembrane</keyword>
<dbReference type="GO" id="GO:0006171">
    <property type="term" value="P:cAMP biosynthetic process"/>
    <property type="evidence" value="ECO:0007669"/>
    <property type="project" value="InterPro"/>
</dbReference>
<dbReference type="SUPFAM" id="SSF143597">
    <property type="entry name" value="YojJ-like"/>
    <property type="match status" value="1"/>
</dbReference>
<evidence type="ECO:0000256" key="4">
    <source>
        <dbReference type="ARBA" id="ARBA00022692"/>
    </source>
</evidence>
<comment type="similarity">
    <text evidence="10">Belongs to the adenylate cyclase family. DacA/CdaA subfamily.</text>
</comment>
<evidence type="ECO:0000256" key="5">
    <source>
        <dbReference type="ARBA" id="ARBA00022695"/>
    </source>
</evidence>
<dbReference type="EMBL" id="VYDO01000159">
    <property type="protein sequence ID" value="MYG38318.1"/>
    <property type="molecule type" value="Genomic_DNA"/>
</dbReference>
<evidence type="ECO:0000256" key="7">
    <source>
        <dbReference type="ARBA" id="ARBA00022840"/>
    </source>
</evidence>
<gene>
    <name evidence="10" type="primary">dacA</name>
    <name evidence="12" type="ORF">F4162_04875</name>
</gene>
<evidence type="ECO:0000256" key="2">
    <source>
        <dbReference type="ARBA" id="ARBA00022475"/>
    </source>
</evidence>
<dbReference type="InterPro" id="IPR036888">
    <property type="entry name" value="DNA_integrity_DisA_N_sf"/>
</dbReference>
<keyword evidence="8 10" id="KW-1133">Transmembrane helix</keyword>
<dbReference type="PANTHER" id="PTHR34185:SF1">
    <property type="entry name" value="DIADENYLATE CYCLASE"/>
    <property type="match status" value="1"/>
</dbReference>
<evidence type="ECO:0000256" key="1">
    <source>
        <dbReference type="ARBA" id="ARBA00000877"/>
    </source>
</evidence>
<dbReference type="GO" id="GO:0005524">
    <property type="term" value="F:ATP binding"/>
    <property type="evidence" value="ECO:0007669"/>
    <property type="project" value="UniProtKB-UniRule"/>
</dbReference>
<dbReference type="GO" id="GO:0004016">
    <property type="term" value="F:adenylate cyclase activity"/>
    <property type="evidence" value="ECO:0007669"/>
    <property type="project" value="UniProtKB-UniRule"/>
</dbReference>
<comment type="caution">
    <text evidence="10">Lacks conserved residue(s) required for the propagation of feature annotation.</text>
</comment>
<dbReference type="AlphaFoldDB" id="A0A6B1F7I1"/>
<dbReference type="HAMAP" id="MF_01499">
    <property type="entry name" value="DacA"/>
    <property type="match status" value="1"/>
</dbReference>
<dbReference type="EC" id="2.7.7.85" evidence="10"/>